<dbReference type="SUPFAM" id="SSF50969">
    <property type="entry name" value="YVTN repeat-like/Quinoprotein amine dehydrogenase"/>
    <property type="match status" value="1"/>
</dbReference>
<keyword evidence="1" id="KW-0732">Signal</keyword>
<organism evidence="2">
    <name type="scientific">Thiolapillus brandeum</name>
    <dbReference type="NCBI Taxonomy" id="1076588"/>
    <lineage>
        <taxon>Bacteria</taxon>
        <taxon>Pseudomonadati</taxon>
        <taxon>Pseudomonadota</taxon>
        <taxon>Gammaproteobacteria</taxon>
        <taxon>Chromatiales</taxon>
        <taxon>Sedimenticolaceae</taxon>
        <taxon>Thiolapillus</taxon>
    </lineage>
</organism>
<dbReference type="InterPro" id="IPR011044">
    <property type="entry name" value="Quino_amine_DH_bsu"/>
</dbReference>
<dbReference type="Gene3D" id="2.130.10.10">
    <property type="entry name" value="YVTN repeat-like/Quinoprotein amine dehydrogenase"/>
    <property type="match status" value="2"/>
</dbReference>
<dbReference type="SUPFAM" id="SSF51004">
    <property type="entry name" value="C-terminal (heme d1) domain of cytochrome cd1-nitrite reductase"/>
    <property type="match status" value="1"/>
</dbReference>
<reference evidence="2" key="1">
    <citation type="journal article" date="2020" name="mSystems">
        <title>Genome- and Community-Level Interaction Insights into Carbon Utilization and Element Cycling Functions of Hydrothermarchaeota in Hydrothermal Sediment.</title>
        <authorList>
            <person name="Zhou Z."/>
            <person name="Liu Y."/>
            <person name="Xu W."/>
            <person name="Pan J."/>
            <person name="Luo Z.H."/>
            <person name="Li M."/>
        </authorList>
    </citation>
    <scope>NUCLEOTIDE SEQUENCE [LARGE SCALE GENOMIC DNA]</scope>
    <source>
        <strain evidence="2">HyVt-458</strain>
    </source>
</reference>
<evidence type="ECO:0008006" key="3">
    <source>
        <dbReference type="Google" id="ProtNLM"/>
    </source>
</evidence>
<dbReference type="AlphaFoldDB" id="A0A831RXS0"/>
<dbReference type="PANTHER" id="PTHR47197:SF3">
    <property type="entry name" value="DIHYDRO-HEME D1 DEHYDROGENASE"/>
    <property type="match status" value="1"/>
</dbReference>
<dbReference type="InterPro" id="IPR051200">
    <property type="entry name" value="Host-pathogen_enzymatic-act"/>
</dbReference>
<comment type="caution">
    <text evidence="2">The sequence shown here is derived from an EMBL/GenBank/DDBJ whole genome shotgun (WGS) entry which is preliminary data.</text>
</comment>
<feature type="signal peptide" evidence="1">
    <location>
        <begin position="1"/>
        <end position="29"/>
    </location>
</feature>
<dbReference type="Proteomes" id="UP000886339">
    <property type="component" value="Unassembled WGS sequence"/>
</dbReference>
<gene>
    <name evidence="2" type="ORF">ENJ12_07450</name>
</gene>
<dbReference type="PANTHER" id="PTHR47197">
    <property type="entry name" value="PROTEIN NIRF"/>
    <property type="match status" value="1"/>
</dbReference>
<proteinExistence type="predicted"/>
<protein>
    <recommendedName>
        <fullName evidence="3">YncE family protein</fullName>
    </recommendedName>
</protein>
<evidence type="ECO:0000313" key="2">
    <source>
        <dbReference type="EMBL" id="HEC06670.1"/>
    </source>
</evidence>
<dbReference type="InterPro" id="IPR011048">
    <property type="entry name" value="Haem_d1_sf"/>
</dbReference>
<feature type="chain" id="PRO_5032915516" description="YncE family protein" evidence="1">
    <location>
        <begin position="30"/>
        <end position="439"/>
    </location>
</feature>
<evidence type="ECO:0000256" key="1">
    <source>
        <dbReference type="SAM" id="SignalP"/>
    </source>
</evidence>
<name>A0A831RXS0_9GAMM</name>
<dbReference type="EMBL" id="DRLF01000261">
    <property type="protein sequence ID" value="HEC06670.1"/>
    <property type="molecule type" value="Genomic_DNA"/>
</dbReference>
<sequence length="439" mass="48570">MKKNIAHRRIPSLLAQTITLLLASQSILAAPGNQHQGTGYLNPGYVNQDTYPSGNVYEIPNLAYYGNWDSNQVFVIDVDNMALVKTVENTGEGPYGIDQQGPSKAYALTRKTESLTIVDNYSFENAGEIPLQHKPRSTNFNANTGLSLVSGGDKAMTSIIRVDHDKVTRVIGYDQISEPHDFGGSLATGHPLWVDDQRFFMLDRAERQIQLWNRKGELLSVLAAPTSVHHIFQSPLESDDDIYYAVVEGNQQEGISPSVLRFRIKGRKMHKTGEAVLADFDRDLLDPAEMGVHHADFHPDGVHIYIGSAEGHLFVVNKDTMEVENMIETGKGSGHTTFAPMHDLAFVTNHNDTYMTVIDTSNHSWLKNIEVASSASPDYKSQAHTSGVSPDMKYFYSAASHDGVFFEIDLDTLEVSRTLYVGGNILMGSFIWDGDGVNM</sequence>
<accession>A0A831RXS0</accession>
<dbReference type="InterPro" id="IPR015943">
    <property type="entry name" value="WD40/YVTN_repeat-like_dom_sf"/>
</dbReference>